<evidence type="ECO:0000313" key="2">
    <source>
        <dbReference type="EMBL" id="KAK3333702.1"/>
    </source>
</evidence>
<protein>
    <submittedName>
        <fullName evidence="2">Uncharacterized protein</fullName>
    </submittedName>
</protein>
<evidence type="ECO:0000313" key="3">
    <source>
        <dbReference type="Proteomes" id="UP001286456"/>
    </source>
</evidence>
<name>A0AAE0IZC6_9PEZI</name>
<organism evidence="2 3">
    <name type="scientific">Cercophora scortea</name>
    <dbReference type="NCBI Taxonomy" id="314031"/>
    <lineage>
        <taxon>Eukaryota</taxon>
        <taxon>Fungi</taxon>
        <taxon>Dikarya</taxon>
        <taxon>Ascomycota</taxon>
        <taxon>Pezizomycotina</taxon>
        <taxon>Sordariomycetes</taxon>
        <taxon>Sordariomycetidae</taxon>
        <taxon>Sordariales</taxon>
        <taxon>Lasiosphaeriaceae</taxon>
        <taxon>Cercophora</taxon>
    </lineage>
</organism>
<proteinExistence type="predicted"/>
<sequence>MRCQGPWTRRFPSCPCLHVHRVSSLAVSSISMELSTASCSLTIPTYCMYLLDLRCWSGFSSSPAREGRPAVRTPKRSNPETHEALNGVGSRPGSIDSDSQQLTVAAWDVDLCRCQVPRLTTPLIIPRIPGTCRYHALPSIDLTTTGSRSCSYHIIQPKLTLAQHNRIAWCSVLDWSPGCCPGQTPLEA</sequence>
<evidence type="ECO:0000256" key="1">
    <source>
        <dbReference type="SAM" id="MobiDB-lite"/>
    </source>
</evidence>
<keyword evidence="3" id="KW-1185">Reference proteome</keyword>
<reference evidence="2" key="2">
    <citation type="submission" date="2023-06" db="EMBL/GenBank/DDBJ databases">
        <authorList>
            <consortium name="Lawrence Berkeley National Laboratory"/>
            <person name="Haridas S."/>
            <person name="Hensen N."/>
            <person name="Bonometti L."/>
            <person name="Westerberg I."/>
            <person name="Brannstrom I.O."/>
            <person name="Guillou S."/>
            <person name="Cros-Aarteil S."/>
            <person name="Calhoun S."/>
            <person name="Kuo A."/>
            <person name="Mondo S."/>
            <person name="Pangilinan J."/>
            <person name="Riley R."/>
            <person name="Labutti K."/>
            <person name="Andreopoulos B."/>
            <person name="Lipzen A."/>
            <person name="Chen C."/>
            <person name="Yanf M."/>
            <person name="Daum C."/>
            <person name="Ng V."/>
            <person name="Clum A."/>
            <person name="Steindorff A."/>
            <person name="Ohm R."/>
            <person name="Martin F."/>
            <person name="Silar P."/>
            <person name="Natvig D."/>
            <person name="Lalanne C."/>
            <person name="Gautier V."/>
            <person name="Ament-Velasquez S.L."/>
            <person name="Kruys A."/>
            <person name="Hutchinson M.I."/>
            <person name="Powell A.J."/>
            <person name="Barry K."/>
            <person name="Miller A.N."/>
            <person name="Grigoriev I.V."/>
            <person name="Debuchy R."/>
            <person name="Gladieux P."/>
            <person name="Thoren M.H."/>
            <person name="Johannesson H."/>
        </authorList>
    </citation>
    <scope>NUCLEOTIDE SEQUENCE</scope>
    <source>
        <strain evidence="2">SMH4131-1</strain>
    </source>
</reference>
<dbReference type="EMBL" id="JAUEPO010000002">
    <property type="protein sequence ID" value="KAK3333702.1"/>
    <property type="molecule type" value="Genomic_DNA"/>
</dbReference>
<dbReference type="Proteomes" id="UP001286456">
    <property type="component" value="Unassembled WGS sequence"/>
</dbReference>
<comment type="caution">
    <text evidence="2">The sequence shown here is derived from an EMBL/GenBank/DDBJ whole genome shotgun (WGS) entry which is preliminary data.</text>
</comment>
<gene>
    <name evidence="2" type="ORF">B0T19DRAFT_418886</name>
</gene>
<accession>A0AAE0IZC6</accession>
<reference evidence="2" key="1">
    <citation type="journal article" date="2023" name="Mol. Phylogenet. Evol.">
        <title>Genome-scale phylogeny and comparative genomics of the fungal order Sordariales.</title>
        <authorList>
            <person name="Hensen N."/>
            <person name="Bonometti L."/>
            <person name="Westerberg I."/>
            <person name="Brannstrom I.O."/>
            <person name="Guillou S."/>
            <person name="Cros-Aarteil S."/>
            <person name="Calhoun S."/>
            <person name="Haridas S."/>
            <person name="Kuo A."/>
            <person name="Mondo S."/>
            <person name="Pangilinan J."/>
            <person name="Riley R."/>
            <person name="LaButti K."/>
            <person name="Andreopoulos B."/>
            <person name="Lipzen A."/>
            <person name="Chen C."/>
            <person name="Yan M."/>
            <person name="Daum C."/>
            <person name="Ng V."/>
            <person name="Clum A."/>
            <person name="Steindorff A."/>
            <person name="Ohm R.A."/>
            <person name="Martin F."/>
            <person name="Silar P."/>
            <person name="Natvig D.O."/>
            <person name="Lalanne C."/>
            <person name="Gautier V."/>
            <person name="Ament-Velasquez S.L."/>
            <person name="Kruys A."/>
            <person name="Hutchinson M.I."/>
            <person name="Powell A.J."/>
            <person name="Barry K."/>
            <person name="Miller A.N."/>
            <person name="Grigoriev I.V."/>
            <person name="Debuchy R."/>
            <person name="Gladieux P."/>
            <person name="Hiltunen Thoren M."/>
            <person name="Johannesson H."/>
        </authorList>
    </citation>
    <scope>NUCLEOTIDE SEQUENCE</scope>
    <source>
        <strain evidence="2">SMH4131-1</strain>
    </source>
</reference>
<dbReference type="AlphaFoldDB" id="A0AAE0IZC6"/>
<feature type="region of interest" description="Disordered" evidence="1">
    <location>
        <begin position="61"/>
        <end position="96"/>
    </location>
</feature>